<proteinExistence type="predicted"/>
<keyword evidence="2" id="KW-1185">Reference proteome</keyword>
<dbReference type="STRING" id="456.Ljor_2241"/>
<accession>A0A0W0VCW2</accession>
<dbReference type="AlphaFoldDB" id="A0A0W0VCW2"/>
<dbReference type="PATRIC" id="fig|456.5.peg.2413"/>
<protein>
    <submittedName>
        <fullName evidence="1">Uncharacterized protein</fullName>
    </submittedName>
</protein>
<comment type="caution">
    <text evidence="1">The sequence shown here is derived from an EMBL/GenBank/DDBJ whole genome shotgun (WGS) entry which is preliminary data.</text>
</comment>
<gene>
    <name evidence="1" type="ORF">Ljor_2241</name>
</gene>
<organism evidence="1 2">
    <name type="scientific">Legionella jordanis</name>
    <dbReference type="NCBI Taxonomy" id="456"/>
    <lineage>
        <taxon>Bacteria</taxon>
        <taxon>Pseudomonadati</taxon>
        <taxon>Pseudomonadota</taxon>
        <taxon>Gammaproteobacteria</taxon>
        <taxon>Legionellales</taxon>
        <taxon>Legionellaceae</taxon>
        <taxon>Legionella</taxon>
    </lineage>
</organism>
<dbReference type="Proteomes" id="UP000055035">
    <property type="component" value="Unassembled WGS sequence"/>
</dbReference>
<evidence type="ECO:0000313" key="1">
    <source>
        <dbReference type="EMBL" id="KTD17935.1"/>
    </source>
</evidence>
<evidence type="ECO:0000313" key="2">
    <source>
        <dbReference type="Proteomes" id="UP000055035"/>
    </source>
</evidence>
<dbReference type="EMBL" id="LNYJ01000011">
    <property type="protein sequence ID" value="KTD17935.1"/>
    <property type="molecule type" value="Genomic_DNA"/>
</dbReference>
<reference evidence="1 2" key="1">
    <citation type="submission" date="2015-11" db="EMBL/GenBank/DDBJ databases">
        <title>Genomic analysis of 38 Legionella species identifies large and diverse effector repertoires.</title>
        <authorList>
            <person name="Burstein D."/>
            <person name="Amaro F."/>
            <person name="Zusman T."/>
            <person name="Lifshitz Z."/>
            <person name="Cohen O."/>
            <person name="Gilbert J.A."/>
            <person name="Pupko T."/>
            <person name="Shuman H.A."/>
            <person name="Segal G."/>
        </authorList>
    </citation>
    <scope>NUCLEOTIDE SEQUENCE [LARGE SCALE GENOMIC DNA]</scope>
    <source>
        <strain evidence="1 2">BL-540</strain>
    </source>
</reference>
<name>A0A0W0VCW2_9GAMM</name>
<sequence>MSLYPLPDLILFESFGGNWDSYQNTLYQLFLNNIDRKLSFLGLPIRCRYFEPISNMHRSFWHLVTSGPLDDEERIIDFRRCERINWIPHLIQRSNCSEILCWENKRGSNTNTVLWLPPERYMIVLSNRKDYYLLTTAYVHDERKGKTNQKESGLHRDPRKS</sequence>